<dbReference type="Proteomes" id="UP000663860">
    <property type="component" value="Unassembled WGS sequence"/>
</dbReference>
<accession>A0A813Y4X7</accession>
<organism evidence="1 2">
    <name type="scientific">Adineta steineri</name>
    <dbReference type="NCBI Taxonomy" id="433720"/>
    <lineage>
        <taxon>Eukaryota</taxon>
        <taxon>Metazoa</taxon>
        <taxon>Spiralia</taxon>
        <taxon>Gnathifera</taxon>
        <taxon>Rotifera</taxon>
        <taxon>Eurotatoria</taxon>
        <taxon>Bdelloidea</taxon>
        <taxon>Adinetida</taxon>
        <taxon>Adinetidae</taxon>
        <taxon>Adineta</taxon>
    </lineage>
</organism>
<name>A0A813Y4X7_9BILA</name>
<proteinExistence type="predicted"/>
<evidence type="ECO:0000313" key="1">
    <source>
        <dbReference type="EMBL" id="CAF0880409.1"/>
    </source>
</evidence>
<reference evidence="1" key="1">
    <citation type="submission" date="2021-02" db="EMBL/GenBank/DDBJ databases">
        <authorList>
            <person name="Nowell W R."/>
        </authorList>
    </citation>
    <scope>NUCLEOTIDE SEQUENCE</scope>
</reference>
<dbReference type="AlphaFoldDB" id="A0A813Y4X7"/>
<protein>
    <submittedName>
        <fullName evidence="1">Uncharacterized protein</fullName>
    </submittedName>
</protein>
<evidence type="ECO:0000313" key="2">
    <source>
        <dbReference type="Proteomes" id="UP000663860"/>
    </source>
</evidence>
<comment type="caution">
    <text evidence="1">The sequence shown here is derived from an EMBL/GenBank/DDBJ whole genome shotgun (WGS) entry which is preliminary data.</text>
</comment>
<sequence length="230" mass="27289">MLSEDRSISTANALARWFQSFQSDINIDGDNLHCLTSNSNLQDIWLKIIRHCHPIDYVKKVKETIQIAELKERHPDRWEQHKNAQIQQGQIEQRINLRLREIYSARSEQSTNFFNELNRVQTMINDEYTLISSLNKQLQIYRQLVSYLNQLVQYKEQLNLLTFTNQTNQQELIRELLNTKTLLTGKFQQSVNLNDLCSNMNTFIQQRINQFRLVHIYYTRLQGVGSKVDL</sequence>
<dbReference type="EMBL" id="CAJNOE010000083">
    <property type="protein sequence ID" value="CAF0880409.1"/>
    <property type="molecule type" value="Genomic_DNA"/>
</dbReference>
<gene>
    <name evidence="1" type="ORF">IZO911_LOCUS11155</name>
</gene>